<dbReference type="FunFam" id="3.30.160.60:FF:000870">
    <property type="entry name" value="zinc finger protein 197 isoform X1"/>
    <property type="match status" value="2"/>
</dbReference>
<reference evidence="10 11" key="1">
    <citation type="submission" date="2020-02" db="EMBL/GenBank/DDBJ databases">
        <title>A chromosome-scale genome assembly of the black bullhead catfish (Ameiurus melas).</title>
        <authorList>
            <person name="Wen M."/>
            <person name="Zham M."/>
            <person name="Cabau C."/>
            <person name="Klopp C."/>
            <person name="Donnadieu C."/>
            <person name="Roques C."/>
            <person name="Bouchez O."/>
            <person name="Lampietro C."/>
            <person name="Jouanno E."/>
            <person name="Herpin A."/>
            <person name="Louis A."/>
            <person name="Berthelot C."/>
            <person name="Parey E."/>
            <person name="Roest-Crollius H."/>
            <person name="Braasch I."/>
            <person name="Postlethwait J."/>
            <person name="Robinson-Rechavi M."/>
            <person name="Echchiki A."/>
            <person name="Begum T."/>
            <person name="Montfort J."/>
            <person name="Schartl M."/>
            <person name="Bobe J."/>
            <person name="Guiguen Y."/>
        </authorList>
    </citation>
    <scope>NUCLEOTIDE SEQUENCE [LARGE SCALE GENOMIC DNA]</scope>
    <source>
        <strain evidence="10">M_S1</strain>
        <tissue evidence="10">Blood</tissue>
    </source>
</reference>
<comment type="caution">
    <text evidence="10">The sequence shown here is derived from an EMBL/GenBank/DDBJ whole genome shotgun (WGS) entry which is preliminary data.</text>
</comment>
<dbReference type="SMART" id="SM00355">
    <property type="entry name" value="ZnF_C2H2"/>
    <property type="match status" value="3"/>
</dbReference>
<dbReference type="InterPro" id="IPR036236">
    <property type="entry name" value="Znf_C2H2_sf"/>
</dbReference>
<dbReference type="SUPFAM" id="SSF57667">
    <property type="entry name" value="beta-beta-alpha zinc fingers"/>
    <property type="match status" value="2"/>
</dbReference>
<feature type="domain" description="C2H2-type" evidence="9">
    <location>
        <begin position="89"/>
        <end position="116"/>
    </location>
</feature>
<dbReference type="Proteomes" id="UP000593565">
    <property type="component" value="Unassembled WGS sequence"/>
</dbReference>
<sequence length="268" mass="30907">METALRLFSGAVMSVKSEAEAIDISRAARRKAEGKQLKKPLKSLVEPMLLSPQLLAGLGQYVCSVCGDTFASLAQLARHVQFHDRDRPFPCAICGKRFLSRSHHDEHQRVHTGERPFPCNRCERSFTTHHNRKRHQMIHDKEEAYRCTICGVLFCQDHQLGNFSGIIRVLKQQENTKPVMRIKTKIKLEPDSANEQEQKVRKSKRRKLEYSHFEEDSSHFAEEDDDSRMSFHSDISPVPNNIEAHVPESLHRATPRIRKIAYDMEVIL</sequence>
<evidence type="ECO:0000256" key="5">
    <source>
        <dbReference type="ARBA" id="ARBA00022833"/>
    </source>
</evidence>
<dbReference type="AlphaFoldDB" id="A0A7J6A6Q8"/>
<evidence type="ECO:0000256" key="2">
    <source>
        <dbReference type="ARBA" id="ARBA00022723"/>
    </source>
</evidence>
<keyword evidence="11" id="KW-1185">Reference proteome</keyword>
<evidence type="ECO:0000259" key="9">
    <source>
        <dbReference type="PROSITE" id="PS50157"/>
    </source>
</evidence>
<keyword evidence="2" id="KW-0479">Metal-binding</keyword>
<evidence type="ECO:0000313" key="10">
    <source>
        <dbReference type="EMBL" id="KAF4078532.1"/>
    </source>
</evidence>
<dbReference type="EMBL" id="JAAGNN010000017">
    <property type="protein sequence ID" value="KAF4078532.1"/>
    <property type="molecule type" value="Genomic_DNA"/>
</dbReference>
<dbReference type="PROSITE" id="PS00028">
    <property type="entry name" value="ZINC_FINGER_C2H2_1"/>
    <property type="match status" value="3"/>
</dbReference>
<evidence type="ECO:0000256" key="4">
    <source>
        <dbReference type="ARBA" id="ARBA00022771"/>
    </source>
</evidence>
<dbReference type="InterPro" id="IPR013087">
    <property type="entry name" value="Znf_C2H2_type"/>
</dbReference>
<keyword evidence="6" id="KW-0539">Nucleus</keyword>
<accession>A0A7J6A6Q8</accession>
<keyword evidence="5" id="KW-0862">Zinc</keyword>
<feature type="compositionally biased region" description="Basic and acidic residues" evidence="8">
    <location>
        <begin position="208"/>
        <end position="231"/>
    </location>
</feature>
<evidence type="ECO:0000256" key="6">
    <source>
        <dbReference type="ARBA" id="ARBA00023242"/>
    </source>
</evidence>
<protein>
    <recommendedName>
        <fullName evidence="9">C2H2-type domain-containing protein</fullName>
    </recommendedName>
</protein>
<feature type="domain" description="C2H2-type" evidence="9">
    <location>
        <begin position="117"/>
        <end position="144"/>
    </location>
</feature>
<gene>
    <name evidence="10" type="ORF">AMELA_G00200130</name>
</gene>
<dbReference type="Pfam" id="PF00096">
    <property type="entry name" value="zf-C2H2"/>
    <property type="match status" value="1"/>
</dbReference>
<keyword evidence="4 7" id="KW-0863">Zinc-finger</keyword>
<dbReference type="PANTHER" id="PTHR23234">
    <property type="entry name" value="ZNF44 PROTEIN"/>
    <property type="match status" value="1"/>
</dbReference>
<dbReference type="InterPro" id="IPR050758">
    <property type="entry name" value="Znf_C2H2-type"/>
</dbReference>
<dbReference type="GO" id="GO:0008270">
    <property type="term" value="F:zinc ion binding"/>
    <property type="evidence" value="ECO:0007669"/>
    <property type="project" value="UniProtKB-KW"/>
</dbReference>
<dbReference type="PANTHER" id="PTHR23234:SF10">
    <property type="entry name" value="RIKEN CDNA 6720489N17 GENE-RELATED"/>
    <property type="match status" value="1"/>
</dbReference>
<dbReference type="GO" id="GO:0005634">
    <property type="term" value="C:nucleus"/>
    <property type="evidence" value="ECO:0007669"/>
    <property type="project" value="UniProtKB-SubCell"/>
</dbReference>
<evidence type="ECO:0000256" key="8">
    <source>
        <dbReference type="SAM" id="MobiDB-lite"/>
    </source>
</evidence>
<organism evidence="10 11">
    <name type="scientific">Ameiurus melas</name>
    <name type="common">Black bullhead</name>
    <name type="synonym">Silurus melas</name>
    <dbReference type="NCBI Taxonomy" id="219545"/>
    <lineage>
        <taxon>Eukaryota</taxon>
        <taxon>Metazoa</taxon>
        <taxon>Chordata</taxon>
        <taxon>Craniata</taxon>
        <taxon>Vertebrata</taxon>
        <taxon>Euteleostomi</taxon>
        <taxon>Actinopterygii</taxon>
        <taxon>Neopterygii</taxon>
        <taxon>Teleostei</taxon>
        <taxon>Ostariophysi</taxon>
        <taxon>Siluriformes</taxon>
        <taxon>Ictaluridae</taxon>
        <taxon>Ameiurus</taxon>
    </lineage>
</organism>
<evidence type="ECO:0000313" key="11">
    <source>
        <dbReference type="Proteomes" id="UP000593565"/>
    </source>
</evidence>
<feature type="domain" description="C2H2-type" evidence="9">
    <location>
        <begin position="61"/>
        <end position="88"/>
    </location>
</feature>
<name>A0A7J6A6Q8_AMEME</name>
<comment type="subcellular location">
    <subcellularLocation>
        <location evidence="1">Nucleus</location>
    </subcellularLocation>
</comment>
<evidence type="ECO:0000256" key="3">
    <source>
        <dbReference type="ARBA" id="ARBA00022737"/>
    </source>
</evidence>
<keyword evidence="3" id="KW-0677">Repeat</keyword>
<evidence type="ECO:0000256" key="1">
    <source>
        <dbReference type="ARBA" id="ARBA00004123"/>
    </source>
</evidence>
<proteinExistence type="predicted"/>
<feature type="region of interest" description="Disordered" evidence="8">
    <location>
        <begin position="189"/>
        <end position="247"/>
    </location>
</feature>
<evidence type="ECO:0000256" key="7">
    <source>
        <dbReference type="PROSITE-ProRule" id="PRU00042"/>
    </source>
</evidence>
<feature type="compositionally biased region" description="Basic and acidic residues" evidence="8">
    <location>
        <begin position="189"/>
        <end position="200"/>
    </location>
</feature>
<dbReference type="PROSITE" id="PS50157">
    <property type="entry name" value="ZINC_FINGER_C2H2_2"/>
    <property type="match status" value="3"/>
</dbReference>
<dbReference type="Gene3D" id="3.30.160.60">
    <property type="entry name" value="Classic Zinc Finger"/>
    <property type="match status" value="3"/>
</dbReference>